<dbReference type="EMBL" id="WSLF01000003">
    <property type="protein sequence ID" value="KAE9635463.1"/>
    <property type="molecule type" value="Genomic_DNA"/>
</dbReference>
<gene>
    <name evidence="2" type="ORF">GND95_04770</name>
</gene>
<dbReference type="Pfam" id="PF25509">
    <property type="entry name" value="DUF7916"/>
    <property type="match status" value="1"/>
</dbReference>
<name>A0A7C8LFB3_9FIRM</name>
<dbReference type="Proteomes" id="UP000483018">
    <property type="component" value="Unassembled WGS sequence"/>
</dbReference>
<dbReference type="InterPro" id="IPR057238">
    <property type="entry name" value="DUF7916"/>
</dbReference>
<evidence type="ECO:0000313" key="3">
    <source>
        <dbReference type="Proteomes" id="UP000483018"/>
    </source>
</evidence>
<dbReference type="RefSeq" id="WP_158739711.1">
    <property type="nucleotide sequence ID" value="NZ_JAFBEP010000001.1"/>
</dbReference>
<keyword evidence="3" id="KW-1185">Reference proteome</keyword>
<accession>A0A7C8LFB3</accession>
<dbReference type="AlphaFoldDB" id="A0A7C8LFB3"/>
<sequence>MKRILDLNASDLASMTKEEKLLSIKAAEGRTLVSEIIGVFPPILYDVSNVEVACAFGADIILLNFYDVDNPMVLGLPTEKGESVIKEIKRLTGRMVGINLEPVDENAVVIDERVNLSKGRMASAENVQKAIEQGVDMVVLTGNPKTGVTNEAIVKKINEISSVAGDKIIIAAGKMHAAGSRNESGKGIIDQETVLQFIKAGTDILLLPAPGTVPGMTVEYVKSLVDFAHEHHCMAMTTIGTSQEGADPDTIKSIALYSKMTGTDMHHIGDCGMSPGIATPENIMTYSIVIKGKRHTYRRMARSVNR</sequence>
<evidence type="ECO:0000313" key="2">
    <source>
        <dbReference type="EMBL" id="KAE9635463.1"/>
    </source>
</evidence>
<protein>
    <submittedName>
        <fullName evidence="2">Haloacid dehalogenase-like hydrolase</fullName>
    </submittedName>
</protein>
<feature type="domain" description="DUF7916" evidence="1">
    <location>
        <begin position="5"/>
        <end position="306"/>
    </location>
</feature>
<reference evidence="2 3" key="1">
    <citation type="submission" date="2019-12" db="EMBL/GenBank/DDBJ databases">
        <title>Defluviitalea raffinosedens, isolated from a biogas fermenter, genome sequencing and characterization.</title>
        <authorList>
            <person name="Rettenmaier R."/>
            <person name="Schneider M."/>
            <person name="Neuhaus K."/>
            <person name="Liebl W."/>
            <person name="Zverlov V."/>
        </authorList>
    </citation>
    <scope>NUCLEOTIDE SEQUENCE [LARGE SCALE GENOMIC DNA]</scope>
    <source>
        <strain evidence="2 3">249c-K6</strain>
    </source>
</reference>
<evidence type="ECO:0000259" key="1">
    <source>
        <dbReference type="Pfam" id="PF25509"/>
    </source>
</evidence>
<proteinExistence type="predicted"/>
<organism evidence="2 3">
    <name type="scientific">Defluviitalea raffinosedens</name>
    <dbReference type="NCBI Taxonomy" id="1450156"/>
    <lineage>
        <taxon>Bacteria</taxon>
        <taxon>Bacillati</taxon>
        <taxon>Bacillota</taxon>
        <taxon>Clostridia</taxon>
        <taxon>Lachnospirales</taxon>
        <taxon>Defluviitaleaceae</taxon>
        <taxon>Defluviitalea</taxon>
    </lineage>
</organism>
<dbReference type="OrthoDB" id="5581965at2"/>
<dbReference type="SUPFAM" id="SSF51366">
    <property type="entry name" value="Ribulose-phoshate binding barrel"/>
    <property type="match status" value="1"/>
</dbReference>
<dbReference type="InterPro" id="IPR011060">
    <property type="entry name" value="RibuloseP-bd_barrel"/>
</dbReference>
<comment type="caution">
    <text evidence="2">The sequence shown here is derived from an EMBL/GenBank/DDBJ whole genome shotgun (WGS) entry which is preliminary data.</text>
</comment>
<keyword evidence="2" id="KW-0378">Hydrolase</keyword>
<dbReference type="GO" id="GO:0016787">
    <property type="term" value="F:hydrolase activity"/>
    <property type="evidence" value="ECO:0007669"/>
    <property type="project" value="UniProtKB-KW"/>
</dbReference>